<keyword evidence="1" id="KW-0812">Transmembrane</keyword>
<reference evidence="3 4" key="1">
    <citation type="submission" date="2020-09" db="EMBL/GenBank/DDBJ databases">
        <title>Diversity and distribution of actinomycetes associated with coral in the coast of Hainan.</title>
        <authorList>
            <person name="Li F."/>
        </authorList>
    </citation>
    <scope>NUCLEOTIDE SEQUENCE [LARGE SCALE GENOMIC DNA]</scope>
    <source>
        <strain evidence="3 4">HNM0947</strain>
    </source>
</reference>
<dbReference type="InterPro" id="IPR045528">
    <property type="entry name" value="DO-GTPase2"/>
</dbReference>
<comment type="caution">
    <text evidence="3">The sequence shown here is derived from an EMBL/GenBank/DDBJ whole genome shotgun (WGS) entry which is preliminary data.</text>
</comment>
<evidence type="ECO:0000313" key="4">
    <source>
        <dbReference type="Proteomes" id="UP000806528"/>
    </source>
</evidence>
<evidence type="ECO:0000259" key="2">
    <source>
        <dbReference type="Pfam" id="PF19993"/>
    </source>
</evidence>
<dbReference type="RefSeq" id="WP_193122445.1">
    <property type="nucleotide sequence ID" value="NZ_JADBGI010000011.1"/>
</dbReference>
<keyword evidence="1" id="KW-0472">Membrane</keyword>
<keyword evidence="1" id="KW-1133">Transmembrane helix</keyword>
<dbReference type="Pfam" id="PF19993">
    <property type="entry name" value="DO-GTPase2"/>
    <property type="match status" value="1"/>
</dbReference>
<name>A0ABR9P804_9ACTN</name>
<feature type="domain" description="Double-GTPase 2" evidence="2">
    <location>
        <begin position="273"/>
        <end position="474"/>
    </location>
</feature>
<sequence>MPQLILIILAIVLAIWLVWLALALLVRAVALILVGWILLFFGGIVGGVVRGVFLPPSVLAGRTEETPAIATPDAVVEGRVLGKAPRGHAKYLGWDRAWPVYIPHQARRDADAVLAAGKRIGLSSLASIFGWWVTGVVFFPAQIGFALGLWASVLTWYLVMGVLGALVLVGQAAGVLAYRWYDHLVRRSIGADLRCVSCYRVTVVPSYRCPGRSCTTIHNDVRPGPLGIVHRQCGCGTRIPATVGRAAARLVTVCPFCDTDAPDGSGTRQVLPLPVIGAVSAGKSQFLTSGVVELRDRARSVSGSLTPISPVAEDFLKTSRASVFSGRRVGKTAWEDRPEGIPLVLSLGGTDIEMQIMDAAGENFVGWERSQSLGYIDTASTLLFVLDPLALPEVKEQLRRAGEEDTVPLAQGDQEGAYAAVVDRLRAEGVALGPKHLCVVLTKLDVLRRIPGTVDALDPGNGASVKEWLRAHGGHRLVRRINGDFRNVDYYTVDSLGSREGTDPSHPVQVLDRALRVADRRMAVLPEPETAPAGEARNA</sequence>
<proteinExistence type="predicted"/>
<accession>A0ABR9P804</accession>
<protein>
    <recommendedName>
        <fullName evidence="2">Double-GTPase 2 domain-containing protein</fullName>
    </recommendedName>
</protein>
<gene>
    <name evidence="3" type="ORF">IDM40_14075</name>
</gene>
<evidence type="ECO:0000313" key="3">
    <source>
        <dbReference type="EMBL" id="MBE2999825.1"/>
    </source>
</evidence>
<feature type="transmembrane region" description="Helical" evidence="1">
    <location>
        <begin position="128"/>
        <end position="150"/>
    </location>
</feature>
<keyword evidence="4" id="KW-1185">Reference proteome</keyword>
<evidence type="ECO:0000256" key="1">
    <source>
        <dbReference type="SAM" id="Phobius"/>
    </source>
</evidence>
<feature type="transmembrane region" description="Helical" evidence="1">
    <location>
        <begin position="156"/>
        <end position="178"/>
    </location>
</feature>
<feature type="transmembrane region" description="Helical" evidence="1">
    <location>
        <begin position="33"/>
        <end position="53"/>
    </location>
</feature>
<dbReference type="Proteomes" id="UP000806528">
    <property type="component" value="Unassembled WGS sequence"/>
</dbReference>
<dbReference type="EMBL" id="JADBGI010000011">
    <property type="protein sequence ID" value="MBE2999825.1"/>
    <property type="molecule type" value="Genomic_DNA"/>
</dbReference>
<organism evidence="3 4">
    <name type="scientific">Nocardiopsis coralli</name>
    <dbReference type="NCBI Taxonomy" id="2772213"/>
    <lineage>
        <taxon>Bacteria</taxon>
        <taxon>Bacillati</taxon>
        <taxon>Actinomycetota</taxon>
        <taxon>Actinomycetes</taxon>
        <taxon>Streptosporangiales</taxon>
        <taxon>Nocardiopsidaceae</taxon>
        <taxon>Nocardiopsis</taxon>
    </lineage>
</organism>